<dbReference type="InterPro" id="IPR050126">
    <property type="entry name" value="Ap4A_hydrolase"/>
</dbReference>
<evidence type="ECO:0000313" key="3">
    <source>
        <dbReference type="EMBL" id="CAB4763254.1"/>
    </source>
</evidence>
<name>A0A6J6UVC2_9ZZZZ</name>
<dbReference type="Gene3D" id="3.60.21.10">
    <property type="match status" value="1"/>
</dbReference>
<evidence type="ECO:0000313" key="5">
    <source>
        <dbReference type="EMBL" id="CAB4896608.1"/>
    </source>
</evidence>
<dbReference type="PANTHER" id="PTHR42850">
    <property type="entry name" value="METALLOPHOSPHOESTERASE"/>
    <property type="match status" value="1"/>
</dbReference>
<dbReference type="PANTHER" id="PTHR42850:SF7">
    <property type="entry name" value="BIS(5'-NUCLEOSYL)-TETRAPHOSPHATASE PRPE [ASYMMETRICAL]"/>
    <property type="match status" value="1"/>
</dbReference>
<dbReference type="InterPro" id="IPR029052">
    <property type="entry name" value="Metallo-depent_PP-like"/>
</dbReference>
<proteinExistence type="predicted"/>
<evidence type="ECO:0000313" key="6">
    <source>
        <dbReference type="EMBL" id="CAB5034848.1"/>
    </source>
</evidence>
<dbReference type="SUPFAM" id="SSF56300">
    <property type="entry name" value="Metallo-dependent phosphatases"/>
    <property type="match status" value="1"/>
</dbReference>
<protein>
    <submittedName>
        <fullName evidence="3">Unannotated protein</fullName>
    </submittedName>
</protein>
<dbReference type="InterPro" id="IPR004843">
    <property type="entry name" value="Calcineurin-like_PHP"/>
</dbReference>
<dbReference type="EMBL" id="CAFBMF010000033">
    <property type="protein sequence ID" value="CAB4896608.1"/>
    <property type="molecule type" value="Genomic_DNA"/>
</dbReference>
<dbReference type="AlphaFoldDB" id="A0A6J6UVC2"/>
<dbReference type="Pfam" id="PF00149">
    <property type="entry name" value="Metallophos"/>
    <property type="match status" value="1"/>
</dbReference>
<dbReference type="EMBL" id="CAEZYH010000013">
    <property type="protein sequence ID" value="CAB4713403.1"/>
    <property type="molecule type" value="Genomic_DNA"/>
</dbReference>
<gene>
    <name evidence="2" type="ORF">UFOPK2658_00546</name>
    <name evidence="3" type="ORF">UFOPK2880_00246</name>
    <name evidence="4" type="ORF">UFOPK3304_00556</name>
    <name evidence="5" type="ORF">UFOPK3494_00707</name>
    <name evidence="6" type="ORF">UFOPK4134_01391</name>
</gene>
<dbReference type="EMBL" id="CAFBPS010000125">
    <property type="protein sequence ID" value="CAB5034848.1"/>
    <property type="molecule type" value="Genomic_DNA"/>
</dbReference>
<dbReference type="EMBL" id="CAEZZP010000008">
    <property type="protein sequence ID" value="CAB4763254.1"/>
    <property type="molecule type" value="Genomic_DNA"/>
</dbReference>
<feature type="domain" description="Calcineurin-like phosphoesterase" evidence="1">
    <location>
        <begin position="10"/>
        <end position="109"/>
    </location>
</feature>
<reference evidence="3" key="1">
    <citation type="submission" date="2020-05" db="EMBL/GenBank/DDBJ databases">
        <authorList>
            <person name="Chiriac C."/>
            <person name="Salcher M."/>
            <person name="Ghai R."/>
            <person name="Kavagutti S V."/>
        </authorList>
    </citation>
    <scope>NUCLEOTIDE SEQUENCE</scope>
</reference>
<evidence type="ECO:0000259" key="1">
    <source>
        <dbReference type="Pfam" id="PF00149"/>
    </source>
</evidence>
<sequence>MGEAHKSYDIIGDVHGHADKLEGLLRLMDYQEIDGTWQHAERKVIFVGDLIDRGPRQIDSVMIAKRMVEGGHAHIVMGNHEFNAIAYATPNPNKPGDFLRTHQGQWAAKNFGQHQKFLEAVIEGSELHREVIQWFKSIPLWLELDGLRIIHACWDPASMDRLRPKLGPNNTVTDELMVTMSKRGHADYHDLEILIKGPEIKMPDGFKYKDKDEIVRSSARYAWWDHQASTFDVAARIPDNCKAVDGTPFPQLPAVPIPSGNPKPYGDTIPLFFGHYWCTDNDEIISDHAMCVDYSAGKGGPLKAYRWNGESKLDPSVNLVSFP</sequence>
<evidence type="ECO:0000313" key="2">
    <source>
        <dbReference type="EMBL" id="CAB4713403.1"/>
    </source>
</evidence>
<dbReference type="EMBL" id="CAFBLJ010000020">
    <property type="protein sequence ID" value="CAB4862875.1"/>
    <property type="molecule type" value="Genomic_DNA"/>
</dbReference>
<dbReference type="GO" id="GO:0005737">
    <property type="term" value="C:cytoplasm"/>
    <property type="evidence" value="ECO:0007669"/>
    <property type="project" value="TreeGrafter"/>
</dbReference>
<organism evidence="3">
    <name type="scientific">freshwater metagenome</name>
    <dbReference type="NCBI Taxonomy" id="449393"/>
    <lineage>
        <taxon>unclassified sequences</taxon>
        <taxon>metagenomes</taxon>
        <taxon>ecological metagenomes</taxon>
    </lineage>
</organism>
<accession>A0A6J6UVC2</accession>
<dbReference type="GO" id="GO:0016791">
    <property type="term" value="F:phosphatase activity"/>
    <property type="evidence" value="ECO:0007669"/>
    <property type="project" value="TreeGrafter"/>
</dbReference>
<evidence type="ECO:0000313" key="4">
    <source>
        <dbReference type="EMBL" id="CAB4862875.1"/>
    </source>
</evidence>